<evidence type="ECO:0000256" key="2">
    <source>
        <dbReference type="ARBA" id="ARBA00022737"/>
    </source>
</evidence>
<keyword evidence="3" id="KW-0201">Cytochrome c-type biogenesis</keyword>
<dbReference type="InterPro" id="IPR056412">
    <property type="entry name" value="Ig_CycH"/>
</dbReference>
<comment type="caution">
    <text evidence="10">The sequence shown here is derived from an EMBL/GenBank/DDBJ whole genome shotgun (WGS) entry which is preliminary data.</text>
</comment>
<protein>
    <submittedName>
        <fullName evidence="10">C-type cytochrome biogenesis protein CcmI</fullName>
    </submittedName>
</protein>
<evidence type="ECO:0000256" key="5">
    <source>
        <dbReference type="PROSITE-ProRule" id="PRU00339"/>
    </source>
</evidence>
<dbReference type="EMBL" id="QJPH01000348">
    <property type="protein sequence ID" value="PZN76912.1"/>
    <property type="molecule type" value="Genomic_DNA"/>
</dbReference>
<feature type="compositionally biased region" description="Low complexity" evidence="6">
    <location>
        <begin position="276"/>
        <end position="290"/>
    </location>
</feature>
<dbReference type="GO" id="GO:0017004">
    <property type="term" value="P:cytochrome complex assembly"/>
    <property type="evidence" value="ECO:0007669"/>
    <property type="project" value="UniProtKB-KW"/>
</dbReference>
<feature type="repeat" description="TPR" evidence="5">
    <location>
        <begin position="151"/>
        <end position="184"/>
    </location>
</feature>
<evidence type="ECO:0000313" key="11">
    <source>
        <dbReference type="Proteomes" id="UP000249396"/>
    </source>
</evidence>
<dbReference type="NCBIfam" id="TIGR03142">
    <property type="entry name" value="cytochro_ccmI"/>
    <property type="match status" value="1"/>
</dbReference>
<dbReference type="InterPro" id="IPR011990">
    <property type="entry name" value="TPR-like_helical_dom_sf"/>
</dbReference>
<feature type="domain" description="Cytochrome c-type biogenesis protein H Ig-like" evidence="8">
    <location>
        <begin position="300"/>
        <end position="406"/>
    </location>
</feature>
<proteinExistence type="predicted"/>
<reference evidence="10 11" key="1">
    <citation type="journal article" date="2018" name="Aquat. Microb. Ecol.">
        <title>Gammaproteobacterial methanotrophs dominate.</title>
        <authorList>
            <person name="Rissanen A.J."/>
            <person name="Saarenheimo J."/>
            <person name="Tiirola M."/>
            <person name="Peura S."/>
            <person name="Aalto S.L."/>
            <person name="Karvinen A."/>
            <person name="Nykanen H."/>
        </authorList>
    </citation>
    <scope>NUCLEOTIDE SEQUENCE [LARGE SCALE GENOMIC DNA]</scope>
    <source>
        <strain evidence="10">AMbin10</strain>
    </source>
</reference>
<dbReference type="Pfam" id="PF23914">
    <property type="entry name" value="TPR_CcmH_CycH"/>
    <property type="match status" value="1"/>
</dbReference>
<comment type="subcellular location">
    <subcellularLocation>
        <location evidence="1">Cell envelope</location>
    </subcellularLocation>
</comment>
<dbReference type="PANTHER" id="PTHR47870:SF1">
    <property type="entry name" value="CYTOCHROME C-TYPE BIOGENESIS PROTEIN CCMH"/>
    <property type="match status" value="1"/>
</dbReference>
<evidence type="ECO:0000259" key="9">
    <source>
        <dbReference type="Pfam" id="PF23914"/>
    </source>
</evidence>
<keyword evidence="4 5" id="KW-0802">TPR repeat</keyword>
<keyword evidence="7" id="KW-0472">Membrane</keyword>
<dbReference type="SMART" id="SM00028">
    <property type="entry name" value="TPR"/>
    <property type="match status" value="1"/>
</dbReference>
<feature type="region of interest" description="Disordered" evidence="6">
    <location>
        <begin position="270"/>
        <end position="297"/>
    </location>
</feature>
<dbReference type="AlphaFoldDB" id="A0A2W4QYL7"/>
<name>A0A2W4QYL7_9GAMM</name>
<accession>A0A2W4QYL7</accession>
<feature type="transmembrane region" description="Helical" evidence="7">
    <location>
        <begin position="88"/>
        <end position="109"/>
    </location>
</feature>
<dbReference type="GO" id="GO:0030313">
    <property type="term" value="C:cell envelope"/>
    <property type="evidence" value="ECO:0007669"/>
    <property type="project" value="UniProtKB-SubCell"/>
</dbReference>
<evidence type="ECO:0000256" key="1">
    <source>
        <dbReference type="ARBA" id="ARBA00004196"/>
    </source>
</evidence>
<dbReference type="Proteomes" id="UP000249396">
    <property type="component" value="Unassembled WGS sequence"/>
</dbReference>
<keyword evidence="7" id="KW-0812">Transmembrane</keyword>
<dbReference type="InterPro" id="IPR051263">
    <property type="entry name" value="C-type_cytochrome_biogenesis"/>
</dbReference>
<keyword evidence="2" id="KW-0677">Repeat</keyword>
<dbReference type="Gene3D" id="1.25.40.10">
    <property type="entry name" value="Tetratricopeptide repeat domain"/>
    <property type="match status" value="1"/>
</dbReference>
<feature type="domain" description="Cytochrome c-type biogenesis protein H TPR" evidence="9">
    <location>
        <begin position="128"/>
        <end position="257"/>
    </location>
</feature>
<dbReference type="InterPro" id="IPR019734">
    <property type="entry name" value="TPR_rpt"/>
</dbReference>
<keyword evidence="7" id="KW-1133">Transmembrane helix</keyword>
<organism evidence="10 11">
    <name type="scientific">Candidatus Methylumidiphilus alinenensis</name>
    <dbReference type="NCBI Taxonomy" id="2202197"/>
    <lineage>
        <taxon>Bacteria</taxon>
        <taxon>Pseudomonadati</taxon>
        <taxon>Pseudomonadota</taxon>
        <taxon>Gammaproteobacteria</taxon>
        <taxon>Methylococcales</taxon>
        <taxon>Candidatus Methylumidiphilus</taxon>
    </lineage>
</organism>
<evidence type="ECO:0000256" key="3">
    <source>
        <dbReference type="ARBA" id="ARBA00022748"/>
    </source>
</evidence>
<dbReference type="InterPro" id="IPR017560">
    <property type="entry name" value="Cyt_c_biogenesis_CcmI"/>
</dbReference>
<evidence type="ECO:0000313" key="10">
    <source>
        <dbReference type="EMBL" id="PZN76912.1"/>
    </source>
</evidence>
<dbReference type="PROSITE" id="PS50005">
    <property type="entry name" value="TPR"/>
    <property type="match status" value="1"/>
</dbReference>
<evidence type="ECO:0000259" key="8">
    <source>
        <dbReference type="Pfam" id="PF23892"/>
    </source>
</evidence>
<dbReference type="Pfam" id="PF23892">
    <property type="entry name" value="Ig_CycH"/>
    <property type="match status" value="1"/>
</dbReference>
<evidence type="ECO:0000256" key="6">
    <source>
        <dbReference type="SAM" id="MobiDB-lite"/>
    </source>
</evidence>
<dbReference type="InterPro" id="IPR056413">
    <property type="entry name" value="TPR_CcmH_CycH"/>
</dbReference>
<dbReference type="SUPFAM" id="SSF48452">
    <property type="entry name" value="TPR-like"/>
    <property type="match status" value="1"/>
</dbReference>
<sequence>MIGFWIVAALTLLAAYALLIPALLGKRSRSKVDRQRLNLMLHQQRQDELAGEFSGKELEGLQLELDKDLLGDLATSENVDKPSAGQGYIPLIATLIVAPFLGILVYAMLGRFDLADFRAQPEAHQQANAAPEIQGMIDRLAKRLKENPNDMKGWLLLGRSYQQTEQFDQAVEAYAQALKLEPESIDIKALYAESLANSLGGNYTGETAQIAAEILAKNPKHHTALWLASAGAEQNGEPAKAIAFLETLRGEFAKDSPEEQHLTKIISQIKGGGQTEQADSNAAENAAASDMPTTGEQKSIRVKVTLAPSLKAKASPDDTVFIFARAAAGPPMPLAIVKKRAKDLPTEVTLDDSMSMVQGMNLSAFDKLVIGARVSKAGQALPQPGDLQGLTKPLEIENGGSYAVEIGEEVK</sequence>
<evidence type="ECO:0000256" key="4">
    <source>
        <dbReference type="ARBA" id="ARBA00022803"/>
    </source>
</evidence>
<dbReference type="PROSITE" id="PS50293">
    <property type="entry name" value="TPR_REGION"/>
    <property type="match status" value="1"/>
</dbReference>
<gene>
    <name evidence="10" type="primary">ccmI</name>
    <name evidence="10" type="ORF">DM484_15625</name>
</gene>
<dbReference type="PANTHER" id="PTHR47870">
    <property type="entry name" value="CYTOCHROME C-TYPE BIOGENESIS PROTEIN CCMH"/>
    <property type="match status" value="1"/>
</dbReference>
<evidence type="ECO:0000256" key="7">
    <source>
        <dbReference type="SAM" id="Phobius"/>
    </source>
</evidence>